<evidence type="ECO:0000313" key="2">
    <source>
        <dbReference type="EMBL" id="CSD21540.1"/>
    </source>
</evidence>
<sequence length="54" mass="5975">MRIPISAEIAVVTSKIPIVRLEILPSEPFLSRRTTAEIIDTSTSGMMTIFSRPT</sequence>
<reference evidence="3 4" key="1">
    <citation type="submission" date="2015-07" db="EMBL/GenBank/DDBJ databases">
        <authorList>
            <consortium name="Pathogen Informatics"/>
        </authorList>
    </citation>
    <scope>NUCLEOTIDE SEQUENCE [LARGE SCALE GENOMIC DNA]</scope>
    <source>
        <strain evidence="2 3">A316</strain>
        <strain evidence="1 4">A51</strain>
    </source>
</reference>
<dbReference type="EMBL" id="CWQY01000037">
    <property type="protein sequence ID" value="CSD21540.1"/>
    <property type="molecule type" value="Genomic_DNA"/>
</dbReference>
<name>A0A655V6E8_VIBCL</name>
<gene>
    <name evidence="1" type="ORF">ERS013165_00817</name>
    <name evidence="2" type="ORF">ERS013200_03553</name>
</gene>
<evidence type="ECO:0000313" key="1">
    <source>
        <dbReference type="EMBL" id="CSA13276.1"/>
    </source>
</evidence>
<protein>
    <submittedName>
        <fullName evidence="1">Uncharacterized protein</fullName>
    </submittedName>
</protein>
<evidence type="ECO:0000313" key="3">
    <source>
        <dbReference type="Proteomes" id="UP000041770"/>
    </source>
</evidence>
<evidence type="ECO:0000313" key="4">
    <source>
        <dbReference type="Proteomes" id="UP000044806"/>
    </source>
</evidence>
<dbReference type="Proteomes" id="UP000044806">
    <property type="component" value="Unassembled WGS sequence"/>
</dbReference>
<accession>A0A655V6E8</accession>
<dbReference type="AlphaFoldDB" id="A0A655V6E8"/>
<dbReference type="EMBL" id="CWOW01000003">
    <property type="protein sequence ID" value="CSA13276.1"/>
    <property type="molecule type" value="Genomic_DNA"/>
</dbReference>
<proteinExistence type="predicted"/>
<dbReference type="Proteomes" id="UP000041770">
    <property type="component" value="Unassembled WGS sequence"/>
</dbReference>
<organism evidence="1 4">
    <name type="scientific">Vibrio cholerae</name>
    <dbReference type="NCBI Taxonomy" id="666"/>
    <lineage>
        <taxon>Bacteria</taxon>
        <taxon>Pseudomonadati</taxon>
        <taxon>Pseudomonadota</taxon>
        <taxon>Gammaproteobacteria</taxon>
        <taxon>Vibrionales</taxon>
        <taxon>Vibrionaceae</taxon>
        <taxon>Vibrio</taxon>
    </lineage>
</organism>